<evidence type="ECO:0000313" key="2">
    <source>
        <dbReference type="Proteomes" id="UP000502502"/>
    </source>
</evidence>
<dbReference type="RefSeq" id="WP_166095527.1">
    <property type="nucleotide sequence ID" value="NZ_CP049871.1"/>
</dbReference>
<name>A0A6G7ZQ15_9SPHN</name>
<accession>A0A6G7ZQ15</accession>
<dbReference type="AlphaFoldDB" id="A0A6G7ZQ15"/>
<reference evidence="1 2" key="1">
    <citation type="submission" date="2020-03" db="EMBL/GenBank/DDBJ databases">
        <title>Sphingomonas sp. nov., isolated from fish.</title>
        <authorList>
            <person name="Hyun D.-W."/>
            <person name="Bae J.-W."/>
        </authorList>
    </citation>
    <scope>NUCLEOTIDE SEQUENCE [LARGE SCALE GENOMIC DNA]</scope>
    <source>
        <strain evidence="1 2">HDW15C</strain>
    </source>
</reference>
<organism evidence="1 2">
    <name type="scientific">Sphingomonas sinipercae</name>
    <dbReference type="NCBI Taxonomy" id="2714944"/>
    <lineage>
        <taxon>Bacteria</taxon>
        <taxon>Pseudomonadati</taxon>
        <taxon>Pseudomonadota</taxon>
        <taxon>Alphaproteobacteria</taxon>
        <taxon>Sphingomonadales</taxon>
        <taxon>Sphingomonadaceae</taxon>
        <taxon>Sphingomonas</taxon>
    </lineage>
</organism>
<dbReference type="Proteomes" id="UP000502502">
    <property type="component" value="Chromosome"/>
</dbReference>
<dbReference type="KEGG" id="ssin:G7078_09775"/>
<proteinExistence type="predicted"/>
<protein>
    <submittedName>
        <fullName evidence="1">Uncharacterized protein</fullName>
    </submittedName>
</protein>
<keyword evidence="2" id="KW-1185">Reference proteome</keyword>
<evidence type="ECO:0000313" key="1">
    <source>
        <dbReference type="EMBL" id="QIL03033.1"/>
    </source>
</evidence>
<gene>
    <name evidence="1" type="ORF">G7078_09775</name>
</gene>
<dbReference type="EMBL" id="CP049871">
    <property type="protein sequence ID" value="QIL03033.1"/>
    <property type="molecule type" value="Genomic_DNA"/>
</dbReference>
<sequence length="189" mass="19853">MATISVPQGTGPNVSGLPAPVIFEKACLEGSIALPRDQTSLTTYRRLPMAARQTIGKTETAHSGPNDYFAPAAEKVPNSIYQIGSKRTLFFIAPKSDGPVIAVPSGERLYATSCAVLWRGKDFAAAAAAILPGGGPFLDFGNSMLPSGNPSRSGYVTRTTGGFKLTAAAYEGWIVMRAFPLPQNTSGKD</sequence>